<proteinExistence type="predicted"/>
<organism evidence="3 4">
    <name type="scientific">[Clostridium] citroniae WAL-19142</name>
    <dbReference type="NCBI Taxonomy" id="742734"/>
    <lineage>
        <taxon>Bacteria</taxon>
        <taxon>Bacillati</taxon>
        <taxon>Bacillota</taxon>
        <taxon>Clostridia</taxon>
        <taxon>Lachnospirales</taxon>
        <taxon>Lachnospiraceae</taxon>
        <taxon>Enterocloster</taxon>
    </lineage>
</organism>
<protein>
    <recommendedName>
        <fullName evidence="5">DUF5666 domain-containing protein</fullName>
    </recommendedName>
</protein>
<evidence type="ECO:0000256" key="1">
    <source>
        <dbReference type="SAM" id="MobiDB-lite"/>
    </source>
</evidence>
<sequence length="175" mass="18550">MKKNSARVFLCAGLCAAVMAGTGLTGFADTTEAGNMQQMQGRGMRQDDGSVMAKITAVTSSTLTVVMAEKPEMQNDGTMPEKPADGETPPEKPADGENPPEKPEDGETPPQRQEGQMEQKEMNFSDEESSLTLTSDTVVTKGTDHESSSVSHLAEGSVVRLVLDGTTVVSIDILE</sequence>
<dbReference type="OrthoDB" id="9960162at2"/>
<dbReference type="PATRIC" id="fig|742734.4.peg.4967"/>
<accession>A0A0J9EKU8</accession>
<dbReference type="RefSeq" id="WP_045093163.1">
    <property type="nucleotide sequence ID" value="NZ_KQ235882.1"/>
</dbReference>
<dbReference type="AlphaFoldDB" id="A0A0J9EKU8"/>
<dbReference type="Proteomes" id="UP000037392">
    <property type="component" value="Unassembled WGS sequence"/>
</dbReference>
<reference evidence="3 4" key="1">
    <citation type="submission" date="2011-04" db="EMBL/GenBank/DDBJ databases">
        <title>The Genome Sequence of Clostridium citroniae WAL-19142.</title>
        <authorList>
            <consortium name="The Broad Institute Genome Sequencing Platform"/>
            <person name="Earl A."/>
            <person name="Ward D."/>
            <person name="Feldgarden M."/>
            <person name="Gevers D."/>
            <person name="Warren Y.A."/>
            <person name="Tyrrell K.L."/>
            <person name="Citron D.M."/>
            <person name="Goldstein E.J."/>
            <person name="Daigneault M."/>
            <person name="Allen-Vercoe E."/>
            <person name="Young S.K."/>
            <person name="Zeng Q."/>
            <person name="Gargeya S."/>
            <person name="Fitzgerald M."/>
            <person name="Haas B."/>
            <person name="Abouelleil A."/>
            <person name="Alvarado L."/>
            <person name="Arachchi H.M."/>
            <person name="Berlin A."/>
            <person name="Brown A."/>
            <person name="Chapman S.B."/>
            <person name="Chen Z."/>
            <person name="Dunbar C."/>
            <person name="Freedman E."/>
            <person name="Gearin G."/>
            <person name="Gellesch M."/>
            <person name="Goldberg J."/>
            <person name="Griggs A."/>
            <person name="Gujja S."/>
            <person name="Heilman E.R."/>
            <person name="Heiman D."/>
            <person name="Howarth C."/>
            <person name="Larson L."/>
            <person name="Lui A."/>
            <person name="MacDonald P.J."/>
            <person name="Mehta T."/>
            <person name="Montmayeur A."/>
            <person name="Murphy C."/>
            <person name="Neiman D."/>
            <person name="Pearson M."/>
            <person name="Priest M."/>
            <person name="Roberts A."/>
            <person name="Saif S."/>
            <person name="Shea T."/>
            <person name="Shenoy N."/>
            <person name="Sisk P."/>
            <person name="Stolte C."/>
            <person name="Sykes S."/>
            <person name="White J."/>
            <person name="Yandava C."/>
            <person name="Wortman J."/>
            <person name="Nusbaum C."/>
            <person name="Birren B."/>
        </authorList>
    </citation>
    <scope>NUCLEOTIDE SEQUENCE [LARGE SCALE GENOMIC DNA]</scope>
    <source>
        <strain evidence="3 4">WAL-19142</strain>
    </source>
</reference>
<feature type="chain" id="PRO_5039097453" description="DUF5666 domain-containing protein" evidence="2">
    <location>
        <begin position="21"/>
        <end position="175"/>
    </location>
</feature>
<evidence type="ECO:0000256" key="2">
    <source>
        <dbReference type="SAM" id="SignalP"/>
    </source>
</evidence>
<gene>
    <name evidence="3" type="ORF">HMPREF9470_04638</name>
</gene>
<feature type="compositionally biased region" description="Low complexity" evidence="1">
    <location>
        <begin position="130"/>
        <end position="140"/>
    </location>
</feature>
<comment type="caution">
    <text evidence="3">The sequence shown here is derived from an EMBL/GenBank/DDBJ whole genome shotgun (WGS) entry which is preliminary data.</text>
</comment>
<feature type="signal peptide" evidence="2">
    <location>
        <begin position="1"/>
        <end position="20"/>
    </location>
</feature>
<feature type="region of interest" description="Disordered" evidence="1">
    <location>
        <begin position="66"/>
        <end position="152"/>
    </location>
</feature>
<keyword evidence="2" id="KW-0732">Signal</keyword>
<dbReference type="EMBL" id="ADLK01000032">
    <property type="protein sequence ID" value="KMW16200.1"/>
    <property type="molecule type" value="Genomic_DNA"/>
</dbReference>
<feature type="compositionally biased region" description="Basic and acidic residues" evidence="1">
    <location>
        <begin position="82"/>
        <end position="105"/>
    </location>
</feature>
<dbReference type="GeneID" id="93163988"/>
<evidence type="ECO:0008006" key="5">
    <source>
        <dbReference type="Google" id="ProtNLM"/>
    </source>
</evidence>
<evidence type="ECO:0000313" key="3">
    <source>
        <dbReference type="EMBL" id="KMW16200.1"/>
    </source>
</evidence>
<name>A0A0J9EKU8_9FIRM</name>
<evidence type="ECO:0000313" key="4">
    <source>
        <dbReference type="Proteomes" id="UP000037392"/>
    </source>
</evidence>